<evidence type="ECO:0000256" key="1">
    <source>
        <dbReference type="SAM" id="Phobius"/>
    </source>
</evidence>
<evidence type="ECO:0000313" key="4">
    <source>
        <dbReference type="Proteomes" id="UP000261520"/>
    </source>
</evidence>
<evidence type="ECO:0000313" key="3">
    <source>
        <dbReference type="Ensembl" id="ENSPMGP00000009782.1"/>
    </source>
</evidence>
<dbReference type="InterPro" id="IPR001304">
    <property type="entry name" value="C-type_lectin-like"/>
</dbReference>
<name>A0A3B3ZYG3_9GOBI</name>
<reference evidence="3" key="1">
    <citation type="submission" date="2025-08" db="UniProtKB">
        <authorList>
            <consortium name="Ensembl"/>
        </authorList>
    </citation>
    <scope>IDENTIFICATION</scope>
</reference>
<keyword evidence="1" id="KW-1133">Transmembrane helix</keyword>
<protein>
    <recommendedName>
        <fullName evidence="2">C-type lectin domain-containing protein</fullName>
    </recommendedName>
</protein>
<dbReference type="AlphaFoldDB" id="A0A3B3ZYG3"/>
<organism evidence="3 4">
    <name type="scientific">Periophthalmus magnuspinnatus</name>
    <dbReference type="NCBI Taxonomy" id="409849"/>
    <lineage>
        <taxon>Eukaryota</taxon>
        <taxon>Metazoa</taxon>
        <taxon>Chordata</taxon>
        <taxon>Craniata</taxon>
        <taxon>Vertebrata</taxon>
        <taxon>Euteleostomi</taxon>
        <taxon>Actinopterygii</taxon>
        <taxon>Neopterygii</taxon>
        <taxon>Teleostei</taxon>
        <taxon>Neoteleostei</taxon>
        <taxon>Acanthomorphata</taxon>
        <taxon>Gobiaria</taxon>
        <taxon>Gobiiformes</taxon>
        <taxon>Gobioidei</taxon>
        <taxon>Gobiidae</taxon>
        <taxon>Oxudercinae</taxon>
        <taxon>Periophthalmus</taxon>
    </lineage>
</organism>
<keyword evidence="4" id="KW-1185">Reference proteome</keyword>
<dbReference type="PANTHER" id="PTHR45784:SF3">
    <property type="entry name" value="C-TYPE LECTIN DOMAIN FAMILY 4 MEMBER K-LIKE-RELATED"/>
    <property type="match status" value="1"/>
</dbReference>
<evidence type="ECO:0000259" key="2">
    <source>
        <dbReference type="PROSITE" id="PS50041"/>
    </source>
</evidence>
<dbReference type="Pfam" id="PF00059">
    <property type="entry name" value="Lectin_C"/>
    <property type="match status" value="1"/>
</dbReference>
<dbReference type="Proteomes" id="UP000261520">
    <property type="component" value="Unplaced"/>
</dbReference>
<dbReference type="PANTHER" id="PTHR45784">
    <property type="entry name" value="C-TYPE LECTIN DOMAIN FAMILY 20 MEMBER A-RELATED"/>
    <property type="match status" value="1"/>
</dbReference>
<feature type="domain" description="C-type lectin" evidence="2">
    <location>
        <begin position="54"/>
        <end position="156"/>
    </location>
</feature>
<dbReference type="SUPFAM" id="SSF56436">
    <property type="entry name" value="C-type lectin-like"/>
    <property type="match status" value="1"/>
</dbReference>
<dbReference type="Gene3D" id="3.10.100.10">
    <property type="entry name" value="Mannose-Binding Protein A, subunit A"/>
    <property type="match status" value="1"/>
</dbReference>
<keyword evidence="1" id="KW-0812">Transmembrane</keyword>
<dbReference type="InterPro" id="IPR016186">
    <property type="entry name" value="C-type_lectin-like/link_sf"/>
</dbReference>
<dbReference type="STRING" id="409849.ENSPMGP00000009782"/>
<keyword evidence="1" id="KW-0472">Membrane</keyword>
<feature type="transmembrane region" description="Helical" evidence="1">
    <location>
        <begin position="12"/>
        <end position="33"/>
    </location>
</feature>
<dbReference type="Ensembl" id="ENSPMGT00000010431.1">
    <property type="protein sequence ID" value="ENSPMGP00000009782.1"/>
    <property type="gene ID" value="ENSPMGG00000008101.1"/>
</dbReference>
<dbReference type="SMART" id="SM00034">
    <property type="entry name" value="CLECT"/>
    <property type="match status" value="1"/>
</dbReference>
<dbReference type="InterPro" id="IPR016187">
    <property type="entry name" value="CTDL_fold"/>
</dbReference>
<proteinExistence type="predicted"/>
<dbReference type="PROSITE" id="PS50041">
    <property type="entry name" value="C_TYPE_LECTIN_2"/>
    <property type="match status" value="1"/>
</dbReference>
<accession>A0A3B3ZYG3</accession>
<sequence>MISIIFLLCGKFFFIFFYLSFLLIFVVLIQFVLSFCTGKTKEFCPFTAGHTKQYHYIATALTWAEAVLYCRQHYTDLAMIESSSENTMMTSVFATSGSYYTWIGLYRETLGIWSDGTSLTFTRWGAIGTGQQCVAEDSAHLWFPQSCDQTLPFFCHGGNTL</sequence>
<reference evidence="3" key="2">
    <citation type="submission" date="2025-09" db="UniProtKB">
        <authorList>
            <consortium name="Ensembl"/>
        </authorList>
    </citation>
    <scope>IDENTIFICATION</scope>
</reference>